<evidence type="ECO:0000313" key="2">
    <source>
        <dbReference type="Proteomes" id="UP000594638"/>
    </source>
</evidence>
<accession>A0A8S0VJL2</accession>
<dbReference type="Proteomes" id="UP000594638">
    <property type="component" value="Unassembled WGS sequence"/>
</dbReference>
<proteinExistence type="predicted"/>
<name>A0A8S0VJL2_OLEEU</name>
<keyword evidence="2" id="KW-1185">Reference proteome</keyword>
<organism evidence="1 2">
    <name type="scientific">Olea europaea subsp. europaea</name>
    <dbReference type="NCBI Taxonomy" id="158383"/>
    <lineage>
        <taxon>Eukaryota</taxon>
        <taxon>Viridiplantae</taxon>
        <taxon>Streptophyta</taxon>
        <taxon>Embryophyta</taxon>
        <taxon>Tracheophyta</taxon>
        <taxon>Spermatophyta</taxon>
        <taxon>Magnoliopsida</taxon>
        <taxon>eudicotyledons</taxon>
        <taxon>Gunneridae</taxon>
        <taxon>Pentapetalae</taxon>
        <taxon>asterids</taxon>
        <taxon>lamiids</taxon>
        <taxon>Lamiales</taxon>
        <taxon>Oleaceae</taxon>
        <taxon>Oleeae</taxon>
        <taxon>Olea</taxon>
    </lineage>
</organism>
<dbReference type="Gramene" id="OE9A022363T1">
    <property type="protein sequence ID" value="OE9A022363C1"/>
    <property type="gene ID" value="OE9A022363"/>
</dbReference>
<dbReference type="AlphaFoldDB" id="A0A8S0VJL2"/>
<evidence type="ECO:0000313" key="1">
    <source>
        <dbReference type="EMBL" id="CAA3033139.1"/>
    </source>
</evidence>
<dbReference type="EMBL" id="CACTIH010009881">
    <property type="protein sequence ID" value="CAA3033139.1"/>
    <property type="molecule type" value="Genomic_DNA"/>
</dbReference>
<sequence length="115" mass="12916">MDVDDQMRGLPQLVEKDLVDKAASNAEKSKKLHKVCNETSLQAKAMRLTVEELLNQVRSNMTWAQTLVKELSSYIEEDSGLVNIASALEEAKQLMHFVRESDLEALGRFANKTHG</sequence>
<reference evidence="1 2" key="1">
    <citation type="submission" date="2019-12" db="EMBL/GenBank/DDBJ databases">
        <authorList>
            <person name="Alioto T."/>
            <person name="Alioto T."/>
            <person name="Gomez Garrido J."/>
        </authorList>
    </citation>
    <scope>NUCLEOTIDE SEQUENCE [LARGE SCALE GENOMIC DNA]</scope>
</reference>
<protein>
    <submittedName>
        <fullName evidence="1">Uncharacterized protein</fullName>
    </submittedName>
</protein>
<gene>
    <name evidence="1" type="ORF">OLEA9_A022363</name>
</gene>
<comment type="caution">
    <text evidence="1">The sequence shown here is derived from an EMBL/GenBank/DDBJ whole genome shotgun (WGS) entry which is preliminary data.</text>
</comment>